<proteinExistence type="predicted"/>
<evidence type="ECO:0000313" key="4">
    <source>
        <dbReference type="EMBL" id="TKW32497.1"/>
    </source>
</evidence>
<dbReference type="Gramene" id="TKW32497">
    <property type="protein sequence ID" value="TKW32497"/>
    <property type="gene ID" value="SEVIR_2G171900v2"/>
</dbReference>
<organism evidence="4 5">
    <name type="scientific">Setaria viridis</name>
    <name type="common">Green bristlegrass</name>
    <name type="synonym">Setaria italica subsp. viridis</name>
    <dbReference type="NCBI Taxonomy" id="4556"/>
    <lineage>
        <taxon>Eukaryota</taxon>
        <taxon>Viridiplantae</taxon>
        <taxon>Streptophyta</taxon>
        <taxon>Embryophyta</taxon>
        <taxon>Tracheophyta</taxon>
        <taxon>Spermatophyta</taxon>
        <taxon>Magnoliopsida</taxon>
        <taxon>Liliopsida</taxon>
        <taxon>Poales</taxon>
        <taxon>Poaceae</taxon>
        <taxon>PACMAD clade</taxon>
        <taxon>Panicoideae</taxon>
        <taxon>Panicodae</taxon>
        <taxon>Paniceae</taxon>
        <taxon>Cenchrinae</taxon>
        <taxon>Setaria</taxon>
    </lineage>
</organism>
<sequence>MVSRGSTAQIKNATAKTKKSTKAAGGEEARTGEGLAKTTMLHQLGAPALFGLWPLFTMHNKQVLRVFPFPMNVTTAQFALGTVVALLVWTTGVLKRPKVSVAQLAAILPLAIVHTMASLSQT</sequence>
<evidence type="ECO:0000256" key="1">
    <source>
        <dbReference type="SAM" id="MobiDB-lite"/>
    </source>
</evidence>
<reference evidence="4" key="1">
    <citation type="submission" date="2019-03" db="EMBL/GenBank/DDBJ databases">
        <title>WGS assembly of Setaria viridis.</title>
        <authorList>
            <person name="Huang P."/>
            <person name="Jenkins J."/>
            <person name="Grimwood J."/>
            <person name="Barry K."/>
            <person name="Healey A."/>
            <person name="Mamidi S."/>
            <person name="Sreedasyam A."/>
            <person name="Shu S."/>
            <person name="Feldman M."/>
            <person name="Wu J."/>
            <person name="Yu Y."/>
            <person name="Chen C."/>
            <person name="Johnson J."/>
            <person name="Rokhsar D."/>
            <person name="Baxter I."/>
            <person name="Schmutz J."/>
            <person name="Brutnell T."/>
            <person name="Kellogg E."/>
        </authorList>
    </citation>
    <scope>NUCLEOTIDE SEQUENCE [LARGE SCALE GENOMIC DNA]</scope>
</reference>
<accession>A0A4U6W4S6</accession>
<keyword evidence="2" id="KW-1133">Transmembrane helix</keyword>
<feature type="compositionally biased region" description="Polar residues" evidence="1">
    <location>
        <begin position="1"/>
        <end position="12"/>
    </location>
</feature>
<evidence type="ECO:0000313" key="5">
    <source>
        <dbReference type="Proteomes" id="UP000298652"/>
    </source>
</evidence>
<feature type="transmembrane region" description="Helical" evidence="2">
    <location>
        <begin position="101"/>
        <end position="119"/>
    </location>
</feature>
<dbReference type="Pfam" id="PF03151">
    <property type="entry name" value="TPT"/>
    <property type="match status" value="1"/>
</dbReference>
<feature type="domain" description="Sugar phosphate transporter" evidence="3">
    <location>
        <begin position="55"/>
        <end position="120"/>
    </location>
</feature>
<keyword evidence="5" id="KW-1185">Reference proteome</keyword>
<dbReference type="AlphaFoldDB" id="A0A4U6W4S6"/>
<evidence type="ECO:0000259" key="3">
    <source>
        <dbReference type="Pfam" id="PF03151"/>
    </source>
</evidence>
<keyword evidence="2" id="KW-0472">Membrane</keyword>
<dbReference type="InterPro" id="IPR004853">
    <property type="entry name" value="Sugar_P_trans_dom"/>
</dbReference>
<evidence type="ECO:0000256" key="2">
    <source>
        <dbReference type="SAM" id="Phobius"/>
    </source>
</evidence>
<name>A0A4U6W4S6_SETVI</name>
<feature type="region of interest" description="Disordered" evidence="1">
    <location>
        <begin position="1"/>
        <end position="31"/>
    </location>
</feature>
<dbReference type="EMBL" id="CM016553">
    <property type="protein sequence ID" value="TKW32497.1"/>
    <property type="molecule type" value="Genomic_DNA"/>
</dbReference>
<gene>
    <name evidence="4" type="ORF">SEVIR_2G171900v2</name>
</gene>
<dbReference type="Proteomes" id="UP000298652">
    <property type="component" value="Chromosome 2"/>
</dbReference>
<protein>
    <recommendedName>
        <fullName evidence="3">Sugar phosphate transporter domain-containing protein</fullName>
    </recommendedName>
</protein>
<keyword evidence="2" id="KW-0812">Transmembrane</keyword>
<feature type="transmembrane region" description="Helical" evidence="2">
    <location>
        <begin position="76"/>
        <end position="94"/>
    </location>
</feature>